<dbReference type="EMBL" id="PJQL01000998">
    <property type="protein sequence ID" value="RCH91250.1"/>
    <property type="molecule type" value="Genomic_DNA"/>
</dbReference>
<name>A0A367JMR7_RHIAZ</name>
<dbReference type="Proteomes" id="UP000252139">
    <property type="component" value="Unassembled WGS sequence"/>
</dbReference>
<dbReference type="OrthoDB" id="2407081at2759"/>
<evidence type="ECO:0000313" key="2">
    <source>
        <dbReference type="Proteomes" id="UP000252139"/>
    </source>
</evidence>
<accession>A0A367JMR7</accession>
<proteinExistence type="predicted"/>
<protein>
    <submittedName>
        <fullName evidence="1">Uncharacterized protein</fullName>
    </submittedName>
</protein>
<organism evidence="1 2">
    <name type="scientific">Rhizopus azygosporus</name>
    <name type="common">Rhizopus microsporus var. azygosporus</name>
    <dbReference type="NCBI Taxonomy" id="86630"/>
    <lineage>
        <taxon>Eukaryota</taxon>
        <taxon>Fungi</taxon>
        <taxon>Fungi incertae sedis</taxon>
        <taxon>Mucoromycota</taxon>
        <taxon>Mucoromycotina</taxon>
        <taxon>Mucoromycetes</taxon>
        <taxon>Mucorales</taxon>
        <taxon>Mucorineae</taxon>
        <taxon>Rhizopodaceae</taxon>
        <taxon>Rhizopus</taxon>
    </lineage>
</organism>
<keyword evidence="2" id="KW-1185">Reference proteome</keyword>
<sequence>MLSHIKSHMIPGVWNNPTERLFADGIGCEYVNNHDNQFYRNEILKYQDASIETAKGLAAFGTQCTCGKITLIKSSLCSPTKWQIAELKSATIPVTWNPRTGMMSVFELLATLQNKYDLQKNILKKLQRENNFLDPVDEKESIRISLRIQIF</sequence>
<evidence type="ECO:0000313" key="1">
    <source>
        <dbReference type="EMBL" id="RCH91250.1"/>
    </source>
</evidence>
<comment type="caution">
    <text evidence="1">The sequence shown here is derived from an EMBL/GenBank/DDBJ whole genome shotgun (WGS) entry which is preliminary data.</text>
</comment>
<gene>
    <name evidence="1" type="ORF">CU097_008155</name>
</gene>
<reference evidence="1 2" key="1">
    <citation type="journal article" date="2018" name="G3 (Bethesda)">
        <title>Phylogenetic and Phylogenomic Definition of Rhizopus Species.</title>
        <authorList>
            <person name="Gryganskyi A.P."/>
            <person name="Golan J."/>
            <person name="Dolatabadi S."/>
            <person name="Mondo S."/>
            <person name="Robb S."/>
            <person name="Idnurm A."/>
            <person name="Muszewska A."/>
            <person name="Steczkiewicz K."/>
            <person name="Masonjones S."/>
            <person name="Liao H.L."/>
            <person name="Gajdeczka M.T."/>
            <person name="Anike F."/>
            <person name="Vuek A."/>
            <person name="Anishchenko I.M."/>
            <person name="Voigt K."/>
            <person name="de Hoog G.S."/>
            <person name="Smith M.E."/>
            <person name="Heitman J."/>
            <person name="Vilgalys R."/>
            <person name="Stajich J.E."/>
        </authorList>
    </citation>
    <scope>NUCLEOTIDE SEQUENCE [LARGE SCALE GENOMIC DNA]</scope>
    <source>
        <strain evidence="1 2">CBS 357.93</strain>
    </source>
</reference>
<dbReference type="AlphaFoldDB" id="A0A367JMR7"/>